<dbReference type="SUPFAM" id="SSF55729">
    <property type="entry name" value="Acyl-CoA N-acyltransferases (Nat)"/>
    <property type="match status" value="1"/>
</dbReference>
<keyword evidence="6" id="KW-1185">Reference proteome</keyword>
<reference evidence="5" key="1">
    <citation type="submission" date="2023-08" db="EMBL/GenBank/DDBJ databases">
        <authorList>
            <person name="Audoor S."/>
            <person name="Bilcke G."/>
        </authorList>
    </citation>
    <scope>NUCLEOTIDE SEQUENCE</scope>
</reference>
<proteinExistence type="inferred from homology"/>
<evidence type="ECO:0000313" key="5">
    <source>
        <dbReference type="EMBL" id="CAJ1917055.1"/>
    </source>
</evidence>
<gene>
    <name evidence="5" type="ORF">CYCCA115_LOCUS770</name>
</gene>
<dbReference type="InterPro" id="IPR016181">
    <property type="entry name" value="Acyl_CoA_acyltransferase"/>
</dbReference>
<comment type="similarity">
    <text evidence="1">Belongs to the acetyltransferase family. GNAT subfamily.</text>
</comment>
<accession>A0AAD2CLD1</accession>
<keyword evidence="3" id="KW-0012">Acyltransferase</keyword>
<dbReference type="PANTHER" id="PTHR13256">
    <property type="entry name" value="N-ACETYLTRANSFERASE 9"/>
    <property type="match status" value="1"/>
</dbReference>
<organism evidence="5 6">
    <name type="scientific">Cylindrotheca closterium</name>
    <dbReference type="NCBI Taxonomy" id="2856"/>
    <lineage>
        <taxon>Eukaryota</taxon>
        <taxon>Sar</taxon>
        <taxon>Stramenopiles</taxon>
        <taxon>Ochrophyta</taxon>
        <taxon>Bacillariophyta</taxon>
        <taxon>Bacillariophyceae</taxon>
        <taxon>Bacillariophycidae</taxon>
        <taxon>Bacillariales</taxon>
        <taxon>Bacillariaceae</taxon>
        <taxon>Cylindrotheca</taxon>
    </lineage>
</organism>
<dbReference type="GO" id="GO:0008080">
    <property type="term" value="F:N-acetyltransferase activity"/>
    <property type="evidence" value="ECO:0007669"/>
    <property type="project" value="InterPro"/>
</dbReference>
<protein>
    <recommendedName>
        <fullName evidence="4">N-acetyltransferase domain-containing protein</fullName>
    </recommendedName>
</protein>
<evidence type="ECO:0000256" key="2">
    <source>
        <dbReference type="ARBA" id="ARBA00022679"/>
    </source>
</evidence>
<dbReference type="InterPro" id="IPR039135">
    <property type="entry name" value="NAT9-like"/>
</dbReference>
<evidence type="ECO:0000256" key="1">
    <source>
        <dbReference type="ARBA" id="ARBA00009342"/>
    </source>
</evidence>
<comment type="caution">
    <text evidence="5">The sequence shown here is derived from an EMBL/GenBank/DDBJ whole genome shotgun (WGS) entry which is preliminary data.</text>
</comment>
<dbReference type="EMBL" id="CAKOGP040000001">
    <property type="protein sequence ID" value="CAJ1917055.1"/>
    <property type="molecule type" value="Genomic_DNA"/>
</dbReference>
<dbReference type="AlphaFoldDB" id="A0AAD2CLD1"/>
<dbReference type="Pfam" id="PF13302">
    <property type="entry name" value="Acetyltransf_3"/>
    <property type="match status" value="1"/>
</dbReference>
<evidence type="ECO:0000259" key="4">
    <source>
        <dbReference type="Pfam" id="PF13302"/>
    </source>
</evidence>
<evidence type="ECO:0000256" key="3">
    <source>
        <dbReference type="ARBA" id="ARBA00023315"/>
    </source>
</evidence>
<dbReference type="Proteomes" id="UP001295423">
    <property type="component" value="Unassembled WGS sequence"/>
</dbReference>
<sequence>MKDNYEICLVGPKATLFPYRPAHVPKYHEWMKDPALLEATDSEPLSFEEEVKMQQSWCVDPLKCTFIVHASEACDLGDSEVSVEKNLHAMVGDVNLFLSHVEPEEDEEGTAGALTLPPPTAEKPLIQAEIDIMIAENNYKRRGLGKAATCSMLLYGANKLNVHRFFCKINEDNLASIKLFEGLGFTQCDYAACFKQVELELVEPLKKLNEILKPDGDYRVLKCPERTDEKS</sequence>
<name>A0AAD2CLD1_9STRA</name>
<dbReference type="PANTHER" id="PTHR13256:SF16">
    <property type="entry name" value="ALPHA_BETA-TUBULIN-N-ACETYLTRANSFERASE 9"/>
    <property type="match status" value="1"/>
</dbReference>
<evidence type="ECO:0000313" key="6">
    <source>
        <dbReference type="Proteomes" id="UP001295423"/>
    </source>
</evidence>
<dbReference type="InterPro" id="IPR000182">
    <property type="entry name" value="GNAT_dom"/>
</dbReference>
<dbReference type="Gene3D" id="3.40.630.30">
    <property type="match status" value="1"/>
</dbReference>
<keyword evidence="2" id="KW-0808">Transferase</keyword>
<feature type="domain" description="N-acetyltransferase" evidence="4">
    <location>
        <begin position="15"/>
        <end position="186"/>
    </location>
</feature>